<dbReference type="Proteomes" id="UP001241110">
    <property type="component" value="Unassembled WGS sequence"/>
</dbReference>
<dbReference type="PANTHER" id="PTHR34406">
    <property type="entry name" value="PROTEIN YCEI"/>
    <property type="match status" value="1"/>
</dbReference>
<accession>A0AAE3QZ92</accession>
<feature type="domain" description="Lipid/polyisoprenoid-binding YceI-like" evidence="1">
    <location>
        <begin position="30"/>
        <end position="200"/>
    </location>
</feature>
<name>A0AAE3QZ92_9BACT</name>
<dbReference type="RefSeq" id="WP_313989715.1">
    <property type="nucleotide sequence ID" value="NZ_JASJOS010000032.1"/>
</dbReference>
<dbReference type="AlphaFoldDB" id="A0AAE3QZ92"/>
<dbReference type="InterPro" id="IPR036761">
    <property type="entry name" value="TTHA0802/YceI-like_sf"/>
</dbReference>
<sequence>MKRISFLFLAIVASVLVSFIGNKISKGQTTLKVDTQASKLVWTGKKFTGQHTGNIALTSGNLIVTDGKLKGGTFEIDTRTITVTDITDSEQNAKLVKHLKGDDFFGVEKFPKATLTITSATPKGGDAYDLSGKLTIKGVTNTVNFPAVVKIEKDKATATAKIVVNRTKYDIKYGSKSFFPNIGDKFIYDDFELDVNIVAAGQSTATAKAK</sequence>
<reference evidence="2" key="1">
    <citation type="submission" date="2023-05" db="EMBL/GenBank/DDBJ databases">
        <authorList>
            <person name="Zhang X."/>
        </authorList>
    </citation>
    <scope>NUCLEOTIDE SEQUENCE</scope>
    <source>
        <strain evidence="2">YF14B1</strain>
    </source>
</reference>
<dbReference type="SMART" id="SM00867">
    <property type="entry name" value="YceI"/>
    <property type="match status" value="1"/>
</dbReference>
<evidence type="ECO:0000313" key="2">
    <source>
        <dbReference type="EMBL" id="MDJ1486260.1"/>
    </source>
</evidence>
<dbReference type="SUPFAM" id="SSF101874">
    <property type="entry name" value="YceI-like"/>
    <property type="match status" value="1"/>
</dbReference>
<dbReference type="Gene3D" id="2.40.128.110">
    <property type="entry name" value="Lipid/polyisoprenoid-binding, YceI-like"/>
    <property type="match status" value="1"/>
</dbReference>
<evidence type="ECO:0000259" key="1">
    <source>
        <dbReference type="SMART" id="SM00867"/>
    </source>
</evidence>
<dbReference type="Pfam" id="PF04264">
    <property type="entry name" value="YceI"/>
    <property type="match status" value="1"/>
</dbReference>
<proteinExistence type="predicted"/>
<dbReference type="InterPro" id="IPR007372">
    <property type="entry name" value="Lipid/polyisoprenoid-bd_YceI"/>
</dbReference>
<gene>
    <name evidence="2" type="ORF">QNI16_37610</name>
</gene>
<dbReference type="EMBL" id="JASJOS010000032">
    <property type="protein sequence ID" value="MDJ1486260.1"/>
    <property type="molecule type" value="Genomic_DNA"/>
</dbReference>
<evidence type="ECO:0000313" key="3">
    <source>
        <dbReference type="Proteomes" id="UP001241110"/>
    </source>
</evidence>
<dbReference type="PANTHER" id="PTHR34406:SF1">
    <property type="entry name" value="PROTEIN YCEI"/>
    <property type="match status" value="1"/>
</dbReference>
<protein>
    <submittedName>
        <fullName evidence="2">YceI family protein</fullName>
    </submittedName>
</protein>
<comment type="caution">
    <text evidence="2">The sequence shown here is derived from an EMBL/GenBank/DDBJ whole genome shotgun (WGS) entry which is preliminary data.</text>
</comment>
<organism evidence="2 3">
    <name type="scientific">Xanthocytophaga flava</name>
    <dbReference type="NCBI Taxonomy" id="3048013"/>
    <lineage>
        <taxon>Bacteria</taxon>
        <taxon>Pseudomonadati</taxon>
        <taxon>Bacteroidota</taxon>
        <taxon>Cytophagia</taxon>
        <taxon>Cytophagales</taxon>
        <taxon>Rhodocytophagaceae</taxon>
        <taxon>Xanthocytophaga</taxon>
    </lineage>
</organism>